<dbReference type="EMBL" id="KT164770">
    <property type="protein sequence ID" value="ALH43436.1"/>
    <property type="molecule type" value="Genomic_DNA"/>
</dbReference>
<keyword evidence="1 3" id="KW-0371">Homeobox</keyword>
<protein>
    <submittedName>
        <fullName evidence="3">Homeodomain protein Rx</fullName>
    </submittedName>
</protein>
<dbReference type="GO" id="GO:0005634">
    <property type="term" value="C:nucleus"/>
    <property type="evidence" value="ECO:0007669"/>
    <property type="project" value="UniProtKB-SubCell"/>
</dbReference>
<evidence type="ECO:0000259" key="2">
    <source>
        <dbReference type="PROSITE" id="PS50071"/>
    </source>
</evidence>
<feature type="non-terminal residue" evidence="3">
    <location>
        <position position="1"/>
    </location>
</feature>
<dbReference type="InterPro" id="IPR001356">
    <property type="entry name" value="HD"/>
</dbReference>
<evidence type="ECO:0000313" key="3">
    <source>
        <dbReference type="EMBL" id="ALH43436.1"/>
    </source>
</evidence>
<dbReference type="PROSITE" id="PS50071">
    <property type="entry name" value="HOMEOBOX_2"/>
    <property type="match status" value="1"/>
</dbReference>
<sequence>IWFQNRRAKWRKFERLGNFGGLQDLKMTHIVPAPKSFPRIDYMVSNRPQPLINGPTHQSLSSGYTH</sequence>
<proteinExistence type="predicted"/>
<keyword evidence="1" id="KW-0539">Nucleus</keyword>
<feature type="domain" description="Homeobox" evidence="2">
    <location>
        <begin position="1"/>
        <end position="13"/>
    </location>
</feature>
<evidence type="ECO:0000256" key="1">
    <source>
        <dbReference type="PROSITE-ProRule" id="PRU00108"/>
    </source>
</evidence>
<keyword evidence="1 3" id="KW-0238">DNA-binding</keyword>
<comment type="subcellular location">
    <subcellularLocation>
        <location evidence="1">Nucleus</location>
    </subcellularLocation>
</comment>
<name>A0A0N9SEG0_PISOC</name>
<dbReference type="CDD" id="cd00086">
    <property type="entry name" value="homeodomain"/>
    <property type="match status" value="1"/>
</dbReference>
<reference evidence="3" key="1">
    <citation type="journal article" date="2015" name="Dev. Genes Evol.">
        <title>Molecular phylogeny of four homeobox genes from the purple sea star Pisaster ochraceus.</title>
        <authorList>
            <person name="Matassi G."/>
            <person name="Imai J.H."/>
            <person name="Di Gregorio A."/>
        </authorList>
    </citation>
    <scope>NUCLEOTIDE SEQUENCE</scope>
</reference>
<feature type="DNA-binding region" description="Homeobox" evidence="1">
    <location>
        <begin position="3"/>
        <end position="14"/>
    </location>
</feature>
<dbReference type="AlphaFoldDB" id="A0A0N9SEG0"/>
<accession>A0A0N9SEG0</accession>
<organism evidence="3">
    <name type="scientific">Pisaster ochraceus</name>
    <name type="common">Ochre sea star</name>
    <name type="synonym">Asterias ochracea</name>
    <dbReference type="NCBI Taxonomy" id="7612"/>
    <lineage>
        <taxon>Eukaryota</taxon>
        <taxon>Metazoa</taxon>
        <taxon>Echinodermata</taxon>
        <taxon>Eleutherozoa</taxon>
        <taxon>Asterozoa</taxon>
        <taxon>Asteroidea</taxon>
        <taxon>Forcipulatacea</taxon>
        <taxon>Forcipulatida</taxon>
        <taxon>Asteriidae</taxon>
        <taxon>Pisaster</taxon>
    </lineage>
</organism>
<dbReference type="GO" id="GO:0003677">
    <property type="term" value="F:DNA binding"/>
    <property type="evidence" value="ECO:0007669"/>
    <property type="project" value="UniProtKB-UniRule"/>
</dbReference>